<dbReference type="InterPro" id="IPR000209">
    <property type="entry name" value="Peptidase_S8/S53_dom"/>
</dbReference>
<accession>A0ABU1MF95</accession>
<dbReference type="Proteomes" id="UP001184614">
    <property type="component" value="Unassembled WGS sequence"/>
</dbReference>
<dbReference type="PROSITE" id="PS00136">
    <property type="entry name" value="SUBTILASE_ASP"/>
    <property type="match status" value="1"/>
</dbReference>
<dbReference type="InterPro" id="IPR023827">
    <property type="entry name" value="Peptidase_S8_Asp-AS"/>
</dbReference>
<keyword evidence="4 5" id="KW-0720">Serine protease</keyword>
<dbReference type="PROSITE" id="PS00138">
    <property type="entry name" value="SUBTILASE_SER"/>
    <property type="match status" value="1"/>
</dbReference>
<dbReference type="EMBL" id="JAVDQT010000014">
    <property type="protein sequence ID" value="MDR6434681.1"/>
    <property type="molecule type" value="Genomic_DNA"/>
</dbReference>
<feature type="signal peptide" evidence="6">
    <location>
        <begin position="1"/>
        <end position="25"/>
    </location>
</feature>
<dbReference type="InterPro" id="IPR005546">
    <property type="entry name" value="Autotransporte_beta"/>
</dbReference>
<dbReference type="SUPFAM" id="SSF51126">
    <property type="entry name" value="Pectin lyase-like"/>
    <property type="match status" value="1"/>
</dbReference>
<dbReference type="InterPro" id="IPR013425">
    <property type="entry name" value="Autotrns_rpt"/>
</dbReference>
<dbReference type="PANTHER" id="PTHR42884">
    <property type="entry name" value="PROPROTEIN CONVERTASE SUBTILISIN/KEXIN-RELATED"/>
    <property type="match status" value="1"/>
</dbReference>
<sequence length="1015" mass="107479">MFSFKSGLKFLLLSTALMTPNFAFAQTVPQASENLADAEYYANWGLDMINALSAYQKGFTGKGVVVAVVDSGLDVSHPEFAGRVSPLLYNFGSYQALDDVFPIINPNGSFEAHGDHVAGIIGAGRNGFGMQGVAYESILMPLRAIGVGGRDDYVAPANQAIIYAADHGAKVLNGSYGPLVYPLPEIDGQPNPNYQVLDYQLIDSSPYLLDQSYEALKYAAEKDVVLVFAAGNERQDQPGYATSMPSGESMFPLITPDFIRSGKIRFIDTDNPDLDLNDPSTYTFLDPDDPDFDDMDFSDLKGSLITVVSVGPDGKMAPYSNECGEAAEWCLAAPGGAMTKRGDPKGIYSTWPAGDPTNDNQEYKYLHGTSMASPHVAGAAAVVRSAFPYLNARQTIETILTTATKEGFEDEAKFGQGLLNLGAAVDGPMAFRYTGVFDVDTRGYSSIWSNSISGIGDLTKRGEGILVLDGNNSYQGGTSIVGGVLEVNGSITSPTDVSEAGTIAGLGAVGELTLFDGGNVAPGSAFNPEDAIGTLTVNGTFTQQAGSTYLADLIAGNGPDAGVDQIVVDGAADLQDGSSLELVHKGFSSGAQASSRSVLLSATGGVNGTYGEIAGSYVQDARFINFALDYDANNVFLDTSRSDVAFADIANSQNQFSTAVALESQGSGGTLYDHILFLTQQDARQAYDQLSGEAYASIQSTFINNSAYTRSAVYNNLSQAFASASAEGNQSSENGRLPTIWGHGFGGWTNLSGDGNVARSKSSIGGFVSGIDAQVFDNWRLGVLASYSQTNFRLNERMSSGTSDDYTIGTYAGTEMLVAQGVVAFRSGLSYTWHNIEMKRAIAFAGFDDRLSSSYDAGSFQVFGELGYKLPFTEKASFEPYANLAYVRLKTDAFSETSTQGAGLNVDENSMNTTLSTLGFRATATLNEEVIPVKARADLGWRHAFGDDRSNSFASFAGSDGFVIGGTSIGKDTALVSGGFDFELSKSALLNVSYQGQFGSGLTQNGVNANLRMKF</sequence>
<dbReference type="PROSITE" id="PS51892">
    <property type="entry name" value="SUBTILASE"/>
    <property type="match status" value="1"/>
</dbReference>
<dbReference type="InterPro" id="IPR011050">
    <property type="entry name" value="Pectin_lyase_fold/virulence"/>
</dbReference>
<dbReference type="EC" id="3.4.21.-" evidence="8"/>
<feature type="chain" id="PRO_5045763414" evidence="6">
    <location>
        <begin position="26"/>
        <end position="1015"/>
    </location>
</feature>
<comment type="caution">
    <text evidence="8">The sequence shown here is derived from an EMBL/GenBank/DDBJ whole genome shotgun (WGS) entry which is preliminary data.</text>
</comment>
<evidence type="ECO:0000256" key="3">
    <source>
        <dbReference type="ARBA" id="ARBA00022801"/>
    </source>
</evidence>
<dbReference type="Gene3D" id="2.40.128.130">
    <property type="entry name" value="Autotransporter beta-domain"/>
    <property type="match status" value="1"/>
</dbReference>
<reference evidence="8 9" key="1">
    <citation type="submission" date="2023-07" db="EMBL/GenBank/DDBJ databases">
        <title>Sorghum-associated microbial communities from plants grown in Nebraska, USA.</title>
        <authorList>
            <person name="Schachtman D."/>
        </authorList>
    </citation>
    <scope>NUCLEOTIDE SEQUENCE [LARGE SCALE GENOMIC DNA]</scope>
    <source>
        <strain evidence="8 9">DS1730</strain>
    </source>
</reference>
<dbReference type="SUPFAM" id="SSF103515">
    <property type="entry name" value="Autotransporter"/>
    <property type="match status" value="1"/>
</dbReference>
<dbReference type="Pfam" id="PF03797">
    <property type="entry name" value="Autotransporter"/>
    <property type="match status" value="1"/>
</dbReference>
<keyword evidence="2 6" id="KW-0732">Signal</keyword>
<dbReference type="InterPro" id="IPR015500">
    <property type="entry name" value="Peptidase_S8_subtilisin-rel"/>
</dbReference>
<keyword evidence="1 5" id="KW-0645">Protease</keyword>
<proteinExistence type="inferred from homology"/>
<organism evidence="8 9">
    <name type="scientific">Brucella pseudogrignonensis</name>
    <dbReference type="NCBI Taxonomy" id="419475"/>
    <lineage>
        <taxon>Bacteria</taxon>
        <taxon>Pseudomonadati</taxon>
        <taxon>Pseudomonadota</taxon>
        <taxon>Alphaproteobacteria</taxon>
        <taxon>Hyphomicrobiales</taxon>
        <taxon>Brucellaceae</taxon>
        <taxon>Brucella/Ochrobactrum group</taxon>
        <taxon>Brucella</taxon>
    </lineage>
</organism>
<feature type="active site" description="Charge relay system" evidence="5">
    <location>
        <position position="113"/>
    </location>
</feature>
<gene>
    <name evidence="8" type="ORF">J2782_004434</name>
</gene>
<evidence type="ECO:0000256" key="6">
    <source>
        <dbReference type="SAM" id="SignalP"/>
    </source>
</evidence>
<evidence type="ECO:0000256" key="5">
    <source>
        <dbReference type="PROSITE-ProRule" id="PRU01240"/>
    </source>
</evidence>
<dbReference type="InterPro" id="IPR036852">
    <property type="entry name" value="Peptidase_S8/S53_dom_sf"/>
</dbReference>
<feature type="active site" description="Charge relay system" evidence="5">
    <location>
        <position position="70"/>
    </location>
</feature>
<protein>
    <submittedName>
        <fullName evidence="8">Subtilase-type serine protease</fullName>
        <ecNumber evidence="8">3.4.21.-</ecNumber>
    </submittedName>
</protein>
<dbReference type="PANTHER" id="PTHR42884:SF14">
    <property type="entry name" value="NEUROENDOCRINE CONVERTASE 1"/>
    <property type="match status" value="1"/>
</dbReference>
<evidence type="ECO:0000313" key="8">
    <source>
        <dbReference type="EMBL" id="MDR6434681.1"/>
    </source>
</evidence>
<evidence type="ECO:0000256" key="1">
    <source>
        <dbReference type="ARBA" id="ARBA00022670"/>
    </source>
</evidence>
<dbReference type="GO" id="GO:0006508">
    <property type="term" value="P:proteolysis"/>
    <property type="evidence" value="ECO:0007669"/>
    <property type="project" value="UniProtKB-KW"/>
</dbReference>
<comment type="similarity">
    <text evidence="5">Belongs to the peptidase S8 family.</text>
</comment>
<dbReference type="NCBIfam" id="TIGR02601">
    <property type="entry name" value="autotrns_rpt"/>
    <property type="match status" value="1"/>
</dbReference>
<dbReference type="SMART" id="SM00869">
    <property type="entry name" value="Autotransporter"/>
    <property type="match status" value="1"/>
</dbReference>
<dbReference type="SUPFAM" id="SSF52743">
    <property type="entry name" value="Subtilisin-like"/>
    <property type="match status" value="1"/>
</dbReference>
<dbReference type="RefSeq" id="WP_310016152.1">
    <property type="nucleotide sequence ID" value="NZ_JAVDQT010000014.1"/>
</dbReference>
<dbReference type="Gene3D" id="3.40.50.200">
    <property type="entry name" value="Peptidase S8/S53 domain"/>
    <property type="match status" value="1"/>
</dbReference>
<dbReference type="Pfam" id="PF12951">
    <property type="entry name" value="PATR"/>
    <property type="match status" value="1"/>
</dbReference>
<evidence type="ECO:0000313" key="9">
    <source>
        <dbReference type="Proteomes" id="UP001184614"/>
    </source>
</evidence>
<dbReference type="CDD" id="cd04848">
    <property type="entry name" value="Peptidases_S8_Autotransporter_serine_protease_like"/>
    <property type="match status" value="1"/>
</dbReference>
<keyword evidence="3 5" id="KW-0378">Hydrolase</keyword>
<dbReference type="GO" id="GO:0008233">
    <property type="term" value="F:peptidase activity"/>
    <property type="evidence" value="ECO:0007669"/>
    <property type="project" value="UniProtKB-KW"/>
</dbReference>
<dbReference type="PROSITE" id="PS51208">
    <property type="entry name" value="AUTOTRANSPORTER"/>
    <property type="match status" value="1"/>
</dbReference>
<name>A0ABU1MF95_9HYPH</name>
<dbReference type="InterPro" id="IPR036709">
    <property type="entry name" value="Autotransporte_beta_dom_sf"/>
</dbReference>
<feature type="domain" description="Autotransporter" evidence="7">
    <location>
        <begin position="733"/>
        <end position="1015"/>
    </location>
</feature>
<dbReference type="InterPro" id="IPR034061">
    <property type="entry name" value="Peptidases_S8_Autotransporter"/>
</dbReference>
<evidence type="ECO:0000256" key="4">
    <source>
        <dbReference type="ARBA" id="ARBA00022825"/>
    </source>
</evidence>
<dbReference type="Pfam" id="PF00082">
    <property type="entry name" value="Peptidase_S8"/>
    <property type="match status" value="1"/>
</dbReference>
<evidence type="ECO:0000256" key="2">
    <source>
        <dbReference type="ARBA" id="ARBA00022729"/>
    </source>
</evidence>
<keyword evidence="9" id="KW-1185">Reference proteome</keyword>
<dbReference type="InterPro" id="IPR023828">
    <property type="entry name" value="Peptidase_S8_Ser-AS"/>
</dbReference>
<dbReference type="PRINTS" id="PR00723">
    <property type="entry name" value="SUBTILISIN"/>
</dbReference>
<evidence type="ECO:0000259" key="7">
    <source>
        <dbReference type="PROSITE" id="PS51208"/>
    </source>
</evidence>
<feature type="active site" description="Charge relay system" evidence="5">
    <location>
        <position position="370"/>
    </location>
</feature>